<accession>A0A640KRK4</accession>
<keyword evidence="5" id="KW-0547">Nucleotide-binding</keyword>
<gene>
    <name evidence="12" type="ORF">LtaPh_2818100</name>
</gene>
<feature type="domain" description="Protein kinase" evidence="11">
    <location>
        <begin position="449"/>
        <end position="789"/>
    </location>
</feature>
<feature type="compositionally biased region" description="Polar residues" evidence="10">
    <location>
        <begin position="1141"/>
        <end position="1152"/>
    </location>
</feature>
<feature type="repeat" description="WD" evidence="9">
    <location>
        <begin position="2132"/>
        <end position="2152"/>
    </location>
</feature>
<feature type="compositionally biased region" description="Pro residues" evidence="10">
    <location>
        <begin position="1115"/>
        <end position="1124"/>
    </location>
</feature>
<keyword evidence="6 12" id="KW-0418">Kinase</keyword>
<reference evidence="12" key="1">
    <citation type="submission" date="2019-11" db="EMBL/GenBank/DDBJ databases">
        <title>Leishmania tarentolae CDS.</title>
        <authorList>
            <person name="Goto Y."/>
            <person name="Yamagishi J."/>
        </authorList>
    </citation>
    <scope>NUCLEOTIDE SEQUENCE [LARGE SCALE GENOMIC DNA]</scope>
    <source>
        <strain evidence="12">Parrot Tar II</strain>
    </source>
</reference>
<dbReference type="GO" id="GO:0034272">
    <property type="term" value="C:phosphatidylinositol 3-kinase complex, class III, type II"/>
    <property type="evidence" value="ECO:0007669"/>
    <property type="project" value="TreeGrafter"/>
</dbReference>
<feature type="compositionally biased region" description="Polar residues" evidence="10">
    <location>
        <begin position="1048"/>
        <end position="1057"/>
    </location>
</feature>
<dbReference type="InterPro" id="IPR008271">
    <property type="entry name" value="Ser/Thr_kinase_AS"/>
</dbReference>
<evidence type="ECO:0000313" key="13">
    <source>
        <dbReference type="Proteomes" id="UP000419144"/>
    </source>
</evidence>
<feature type="region of interest" description="Disordered" evidence="10">
    <location>
        <begin position="1433"/>
        <end position="1462"/>
    </location>
</feature>
<dbReference type="InterPro" id="IPR015943">
    <property type="entry name" value="WD40/YVTN_repeat-like_dom_sf"/>
</dbReference>
<dbReference type="GO" id="GO:0016236">
    <property type="term" value="P:macroautophagy"/>
    <property type="evidence" value="ECO:0007669"/>
    <property type="project" value="InterPro"/>
</dbReference>
<dbReference type="Pfam" id="PF00069">
    <property type="entry name" value="Pkinase"/>
    <property type="match status" value="1"/>
</dbReference>
<dbReference type="SMART" id="SM00220">
    <property type="entry name" value="S_TKc"/>
    <property type="match status" value="1"/>
</dbReference>
<dbReference type="InterPro" id="IPR019775">
    <property type="entry name" value="WD40_repeat_CS"/>
</dbReference>
<dbReference type="PROSITE" id="PS00108">
    <property type="entry name" value="PROTEIN_KINASE_ST"/>
    <property type="match status" value="1"/>
</dbReference>
<dbReference type="SUPFAM" id="SSF50978">
    <property type="entry name" value="WD40 repeat-like"/>
    <property type="match status" value="1"/>
</dbReference>
<dbReference type="PROSITE" id="PS50082">
    <property type="entry name" value="WD_REPEATS_2"/>
    <property type="match status" value="1"/>
</dbReference>
<dbReference type="Gene3D" id="2.130.10.10">
    <property type="entry name" value="YVTN repeat-like/Quinoprotein amine dehydrogenase"/>
    <property type="match status" value="2"/>
</dbReference>
<keyword evidence="13" id="KW-1185">Reference proteome</keyword>
<dbReference type="GO" id="GO:0005840">
    <property type="term" value="C:ribosome"/>
    <property type="evidence" value="ECO:0007669"/>
    <property type="project" value="UniProtKB-KW"/>
</dbReference>
<dbReference type="InterPro" id="IPR000719">
    <property type="entry name" value="Prot_kinase_dom"/>
</dbReference>
<dbReference type="GO" id="GO:0004674">
    <property type="term" value="F:protein serine/threonine kinase activity"/>
    <property type="evidence" value="ECO:0007669"/>
    <property type="project" value="InterPro"/>
</dbReference>
<organism evidence="12 13">
    <name type="scientific">Leishmania tarentolae</name>
    <name type="common">Sauroleishmania tarentolae</name>
    <dbReference type="NCBI Taxonomy" id="5689"/>
    <lineage>
        <taxon>Eukaryota</taxon>
        <taxon>Discoba</taxon>
        <taxon>Euglenozoa</taxon>
        <taxon>Kinetoplastea</taxon>
        <taxon>Metakinetoplastina</taxon>
        <taxon>Trypanosomatida</taxon>
        <taxon>Trypanosomatidae</taxon>
        <taxon>Leishmaniinae</taxon>
        <taxon>Leishmania</taxon>
        <taxon>lizard Leishmania</taxon>
    </lineage>
</organism>
<dbReference type="GO" id="GO:0005524">
    <property type="term" value="F:ATP binding"/>
    <property type="evidence" value="ECO:0007669"/>
    <property type="project" value="InterPro"/>
</dbReference>
<dbReference type="FunFam" id="1.10.510.10:FF:001155">
    <property type="entry name" value="Protein kinase, putative"/>
    <property type="match status" value="1"/>
</dbReference>
<dbReference type="GO" id="GO:0071561">
    <property type="term" value="C:nucleus-vacuole junction"/>
    <property type="evidence" value="ECO:0007669"/>
    <property type="project" value="TreeGrafter"/>
</dbReference>
<keyword evidence="4" id="KW-0677">Repeat</keyword>
<keyword evidence="8" id="KW-0689">Ribosomal protein</keyword>
<dbReference type="Proteomes" id="UP000419144">
    <property type="component" value="Unassembled WGS sequence"/>
</dbReference>
<feature type="compositionally biased region" description="Polar residues" evidence="10">
    <location>
        <begin position="1434"/>
        <end position="1444"/>
    </location>
</feature>
<keyword evidence="7" id="KW-0067">ATP-binding</keyword>
<feature type="compositionally biased region" description="Basic and acidic residues" evidence="10">
    <location>
        <begin position="1090"/>
        <end position="1102"/>
    </location>
</feature>
<protein>
    <recommendedName>
        <fullName evidence="1">non-specific serine/threonine protein kinase</fullName>
        <ecNumber evidence="1">2.7.11.1</ecNumber>
    </recommendedName>
</protein>
<evidence type="ECO:0000256" key="4">
    <source>
        <dbReference type="ARBA" id="ARBA00022737"/>
    </source>
</evidence>
<dbReference type="EC" id="2.7.11.1" evidence="1"/>
<feature type="region of interest" description="Disordered" evidence="10">
    <location>
        <begin position="199"/>
        <end position="218"/>
    </location>
</feature>
<dbReference type="InterPro" id="IPR011009">
    <property type="entry name" value="Kinase-like_dom_sf"/>
</dbReference>
<sequence length="2152" mass="229739">MGTGVAASCEDRGGCVMHTFNHMVARACFFFLLGKLEWEANRRHAAFASSPPAAGYPSSTGHWGFSCTLLYSSFKPFSLISPFLCTHACAPVRGALHPPRALPAKACSHRIALTHTLYTPAHYAHPSIRTREGGGRGTDTSFRERKHSMGNQLAATAAVDLANVSGDLELVTPLGAEGRNYFATFHCLDYAPLTAAASNEDHARGRSRGSTASHPHSTTTPQCFYGFISAEVDGNPGGSGALGQRHEYRPSNCSRVPSATLLGGVPADSTSQRVVSSPWVAGRDRGRGRGTGGTGGGIDLLYSLSDSAANTTQLLARERAAWHQARWRQRSPMTDRPWCTVPSSLRPEVRIGRGGAALDRWCRDTRSSAMPAAGGTRYNFRVSSADNSLPYANNPASGSPGQEMKLHTATAASYAAGVSVIAGQTPNINALVAGMSGEWRSNYGNYVQLLLRRGVSSGITSSSAVAARSGLRPTVTSESTSTGFLSSSTSLRQRYLVEDVVTKVFVRTPDDPGQAYFLKYVHEMMDKADEKLRIVDSTLKRTTPRNCLWYSLVCEGDGFCVLQRPYVAFTLRERLVARPVWTAQEKLFIVYQLLEAVAHLHETYGLTHGDIKPNNVLVQSTGVLLLCDFALFKPCLMPLDSPLLFDYYYDTDENRACYVAPEKFSDQPLPTPPLASKTRGSATYNVSNVNFDGHTSSMDVFSTACVVLFLYKEEDPLRLSQMLSLRHLANTEAREAFVAPILRDANVPAALHPLLLPMLCATAEERPSARELVSRGLQQRIFPASFPYLYESVLPHLLTTAPDTRLLLFHNQLEAVLQRCEVLDMTPEGSSSTPSMAKVEVAASTEAGGANAADLAAAVSPSRQLAVSLLLPLLLQTLHSSCTGDEAAYRGFLCLRRCASYCSFTCLVDAVLPHALFYVNNDAHVYGPSTRLMALRLLSFISEVIAYQLTLKSPQRWCGTTTTLCDTVAAQPNDTGEDYAVPEEQWALMEHLVLPCLYGVLRQAEQESTVVLVEVASRLPRLLLLTRYITERRQLLYGTDAMITKSTTFESQCSTQGHRPRQPGNAAYEQQSCHDPLHVQPHRQPTQHPFPDKGGDEDDRAKTVAPAATTSPTLMSPPRPPPPIRSSDALCASPTEGAILSEQSVKGCTQERSAPEVRHTESRKSANEISDGDLENVGDVHGASAAGTQQYLAQLHCLLTNGWSMLQILYNHPCVAVVVEVMQHSASTVAAFLGEERVTENLIPLLTTALSAPLRVQRVLYSQAILLHALLQRPPTKTLRLFVDEGLRHKDDVCLSRTLHSIAAVVRSRRLPLEETMSLVHQALPILVDSRLWLREAACGVVEAAAQTYSASDIALHLEYAVRPLLMLPVPLAHLRRYAATAIRDELAMPFMSLGGMSGPTLCRYASSVLSMERGSAAGSACLLDDDIFEDGESMNQSLDNSTEGGDGQRGHSGQCRGFEDVGGNGGTFKDVLPEVVAMTHSYTSGPAPVLLHGITLTEASLPSAARSRTCCEARLTEAASTTQHSCSAANTCIAVDGGSDSDDRTLIYRPTAREVARVQLESHCASPHLPSFFAPLSPPPSGLTSSHVVAPCTSESSGAATTVALSVHDCQLPTPPHSMDVSPLPTTLPPPSGVSRCSLKGGATRVLSGRVTPSFLISPAAAAGTAVTSCSCAPSSALNPTAAALSSVSAHMGAIYATAPSPSANGIVISAGARGEAFVWQVAATHTSTARARELCLVERVAAAASDARVHTYTACQWISAPGNGRDFAPTSSSAAASGSLVAFASTDGVVGVLDVEKNAWVSSTVVSGTLEGGLTGLALQDRASLLVTTAAGGLHVVDTRCRGRACAEDEEPSVGSTASVWHTRLNPLDGAPSCVCPLYMGDKACAAAVGTYGGAVCLYDLRYQLCAQRVVLVDDKAELPLTSPLASMRPSITTVCVDPLSALCHSCRPSSWEPEQAVGPSMLLGTNAGTVYRLLLQNASYWPAFRCCRNGSGAIRTMLTQPTHGSVFTGSEDGYIRSWSTDCPETSHTLVCAPYRSRAYTLLRTGAAKRALAENAARVDAASPPGNNSSKGLASLTVCEGNDTHNSSHALPRHAPDAILTLCAVRTSTTSSAYWSCGVSGGGGGGESCYLLSGSRDGTLTLWDNEPGRL</sequence>
<dbReference type="InterPro" id="IPR055231">
    <property type="entry name" value="2AA_helical"/>
</dbReference>
<evidence type="ECO:0000259" key="11">
    <source>
        <dbReference type="PROSITE" id="PS50011"/>
    </source>
</evidence>
<dbReference type="PROSITE" id="PS00678">
    <property type="entry name" value="WD_REPEATS_1"/>
    <property type="match status" value="1"/>
</dbReference>
<dbReference type="GO" id="GO:0006623">
    <property type="term" value="P:protein targeting to vacuole"/>
    <property type="evidence" value="ECO:0007669"/>
    <property type="project" value="TreeGrafter"/>
</dbReference>
<feature type="compositionally biased region" description="Basic and acidic residues" evidence="10">
    <location>
        <begin position="1153"/>
        <end position="1166"/>
    </location>
</feature>
<dbReference type="SMART" id="SM00320">
    <property type="entry name" value="WD40"/>
    <property type="match status" value="3"/>
</dbReference>
<evidence type="ECO:0000256" key="8">
    <source>
        <dbReference type="ARBA" id="ARBA00022980"/>
    </source>
</evidence>
<dbReference type="EMBL" id="BLBS01000039">
    <property type="protein sequence ID" value="GET90099.1"/>
    <property type="molecule type" value="Genomic_DNA"/>
</dbReference>
<dbReference type="InterPro" id="IPR001680">
    <property type="entry name" value="WD40_rpt"/>
</dbReference>
<dbReference type="InterPro" id="IPR045162">
    <property type="entry name" value="Vps15-like"/>
</dbReference>
<dbReference type="GO" id="GO:0045324">
    <property type="term" value="P:late endosome to vacuole transport"/>
    <property type="evidence" value="ECO:0007669"/>
    <property type="project" value="InterPro"/>
</dbReference>
<dbReference type="PANTHER" id="PTHR17583:SF0">
    <property type="entry name" value="PHOSPHOINOSITIDE 3-KINASE REGULATORY SUBUNIT 4"/>
    <property type="match status" value="1"/>
</dbReference>
<comment type="caution">
    <text evidence="12">The sequence shown here is derived from an EMBL/GenBank/DDBJ whole genome shotgun (WGS) entry which is preliminary data.</text>
</comment>
<dbReference type="GO" id="GO:0005770">
    <property type="term" value="C:late endosome"/>
    <property type="evidence" value="ECO:0007669"/>
    <property type="project" value="TreeGrafter"/>
</dbReference>
<keyword evidence="8" id="KW-0687">Ribonucleoprotein</keyword>
<evidence type="ECO:0000256" key="9">
    <source>
        <dbReference type="PROSITE-ProRule" id="PRU00221"/>
    </source>
</evidence>
<evidence type="ECO:0000256" key="3">
    <source>
        <dbReference type="ARBA" id="ARBA00022679"/>
    </source>
</evidence>
<evidence type="ECO:0000256" key="5">
    <source>
        <dbReference type="ARBA" id="ARBA00022741"/>
    </source>
</evidence>
<proteinExistence type="predicted"/>
<dbReference type="SUPFAM" id="SSF56112">
    <property type="entry name" value="Protein kinase-like (PK-like)"/>
    <property type="match status" value="1"/>
</dbReference>
<evidence type="ECO:0000313" key="12">
    <source>
        <dbReference type="EMBL" id="GET90099.1"/>
    </source>
</evidence>
<evidence type="ECO:0000256" key="2">
    <source>
        <dbReference type="ARBA" id="ARBA00022574"/>
    </source>
</evidence>
<dbReference type="VEuPathDB" id="TriTrypDB:LtaPh_2818100"/>
<dbReference type="Pfam" id="PF22956">
    <property type="entry name" value="VPS15-like_hel"/>
    <property type="match status" value="1"/>
</dbReference>
<evidence type="ECO:0000256" key="1">
    <source>
        <dbReference type="ARBA" id="ARBA00012513"/>
    </source>
</evidence>
<feature type="region of interest" description="Disordered" evidence="10">
    <location>
        <begin position="1048"/>
        <end position="1176"/>
    </location>
</feature>
<evidence type="ECO:0000256" key="6">
    <source>
        <dbReference type="ARBA" id="ARBA00022777"/>
    </source>
</evidence>
<dbReference type="OrthoDB" id="242910at2759"/>
<dbReference type="Gene3D" id="1.10.510.10">
    <property type="entry name" value="Transferase(Phosphotransferase) domain 1"/>
    <property type="match status" value="1"/>
</dbReference>
<name>A0A640KRK4_LEITA</name>
<keyword evidence="3" id="KW-0808">Transferase</keyword>
<evidence type="ECO:0000256" key="7">
    <source>
        <dbReference type="ARBA" id="ARBA00022840"/>
    </source>
</evidence>
<keyword evidence="2 9" id="KW-0853">WD repeat</keyword>
<dbReference type="PANTHER" id="PTHR17583">
    <property type="entry name" value="PHOSPHOINOSITIDE 3-KINASE REGULATORY SUBUNIT 4"/>
    <property type="match status" value="1"/>
</dbReference>
<evidence type="ECO:0000256" key="10">
    <source>
        <dbReference type="SAM" id="MobiDB-lite"/>
    </source>
</evidence>
<dbReference type="InterPro" id="IPR036322">
    <property type="entry name" value="WD40_repeat_dom_sf"/>
</dbReference>
<dbReference type="PROSITE" id="PS50011">
    <property type="entry name" value="PROTEIN_KINASE_DOM"/>
    <property type="match status" value="1"/>
</dbReference>
<dbReference type="GO" id="GO:0034271">
    <property type="term" value="C:phosphatidylinositol 3-kinase complex, class III, type I"/>
    <property type="evidence" value="ECO:0007669"/>
    <property type="project" value="TreeGrafter"/>
</dbReference>